<proteinExistence type="predicted"/>
<gene>
    <name evidence="2" type="ORF">O3P69_020445</name>
</gene>
<name>A0AAW0TML8_SCYPA</name>
<keyword evidence="3" id="KW-1185">Reference proteome</keyword>
<sequence>MPGGKALCPGWELCRHLIQLVSNIQPVQEPASLRHLLLECIKLLLLVSQSAREAAFHLRLSLLPTLSQPLQVLQQKLITVNLHITGHMLRCKEVKGEVLASIQSLGVATNWIIGGSGIEDVCEALLSKLHPLWTPAQHTPPFLKALLEFLLSSAAMHQCCVLLTRTSAMPGLSVSASRTRWPLLGCVTTLVCQQLAKLSGRTGTLSSCFQTLSRDHLDIALSILTNCARVPECIVVMNKLDVESRTALLKSRHWIATVQELIGHEVLQLAALRWQPTWLWGRHSVSAPTGAKQLHGDTPENVGSGGKERTKL</sequence>
<dbReference type="Proteomes" id="UP001487740">
    <property type="component" value="Unassembled WGS sequence"/>
</dbReference>
<dbReference type="AlphaFoldDB" id="A0AAW0TML8"/>
<reference evidence="2 3" key="1">
    <citation type="submission" date="2023-03" db="EMBL/GenBank/DDBJ databases">
        <title>High-quality genome of Scylla paramamosain provides insights in environmental adaptation.</title>
        <authorList>
            <person name="Zhang L."/>
        </authorList>
    </citation>
    <scope>NUCLEOTIDE SEQUENCE [LARGE SCALE GENOMIC DNA]</scope>
    <source>
        <strain evidence="2">LZ_2023a</strain>
        <tissue evidence="2">Muscle</tissue>
    </source>
</reference>
<evidence type="ECO:0000313" key="3">
    <source>
        <dbReference type="Proteomes" id="UP001487740"/>
    </source>
</evidence>
<protein>
    <submittedName>
        <fullName evidence="2">Uncharacterized protein</fullName>
    </submittedName>
</protein>
<accession>A0AAW0TML8</accession>
<organism evidence="2 3">
    <name type="scientific">Scylla paramamosain</name>
    <name type="common">Mud crab</name>
    <dbReference type="NCBI Taxonomy" id="85552"/>
    <lineage>
        <taxon>Eukaryota</taxon>
        <taxon>Metazoa</taxon>
        <taxon>Ecdysozoa</taxon>
        <taxon>Arthropoda</taxon>
        <taxon>Crustacea</taxon>
        <taxon>Multicrustacea</taxon>
        <taxon>Malacostraca</taxon>
        <taxon>Eumalacostraca</taxon>
        <taxon>Eucarida</taxon>
        <taxon>Decapoda</taxon>
        <taxon>Pleocyemata</taxon>
        <taxon>Brachyura</taxon>
        <taxon>Eubrachyura</taxon>
        <taxon>Portunoidea</taxon>
        <taxon>Portunidae</taxon>
        <taxon>Portuninae</taxon>
        <taxon>Scylla</taxon>
    </lineage>
</organism>
<feature type="region of interest" description="Disordered" evidence="1">
    <location>
        <begin position="289"/>
        <end position="312"/>
    </location>
</feature>
<evidence type="ECO:0000256" key="1">
    <source>
        <dbReference type="SAM" id="MobiDB-lite"/>
    </source>
</evidence>
<evidence type="ECO:0000313" key="2">
    <source>
        <dbReference type="EMBL" id="KAK8388463.1"/>
    </source>
</evidence>
<dbReference type="EMBL" id="JARAKH010000028">
    <property type="protein sequence ID" value="KAK8388463.1"/>
    <property type="molecule type" value="Genomic_DNA"/>
</dbReference>
<comment type="caution">
    <text evidence="2">The sequence shown here is derived from an EMBL/GenBank/DDBJ whole genome shotgun (WGS) entry which is preliminary data.</text>
</comment>